<accession>A0A0F9D8R8</accession>
<evidence type="ECO:0000313" key="1">
    <source>
        <dbReference type="EMBL" id="KKL58088.1"/>
    </source>
</evidence>
<gene>
    <name evidence="1" type="ORF">LCGC14_2228870</name>
</gene>
<organism evidence="1">
    <name type="scientific">marine sediment metagenome</name>
    <dbReference type="NCBI Taxonomy" id="412755"/>
    <lineage>
        <taxon>unclassified sequences</taxon>
        <taxon>metagenomes</taxon>
        <taxon>ecological metagenomes</taxon>
    </lineage>
</organism>
<protein>
    <submittedName>
        <fullName evidence="1">Uncharacterized protein</fullName>
    </submittedName>
</protein>
<name>A0A0F9D8R8_9ZZZZ</name>
<sequence length="59" mass="6604">MSDSTCANCAVRSQQDQIVNIIKMALYDIQNNGDLDIAYMQLSESVALLKTVINIKREL</sequence>
<proteinExistence type="predicted"/>
<dbReference type="AlphaFoldDB" id="A0A0F9D8R8"/>
<dbReference type="EMBL" id="LAZR01029944">
    <property type="protein sequence ID" value="KKL58088.1"/>
    <property type="molecule type" value="Genomic_DNA"/>
</dbReference>
<comment type="caution">
    <text evidence="1">The sequence shown here is derived from an EMBL/GenBank/DDBJ whole genome shotgun (WGS) entry which is preliminary data.</text>
</comment>
<reference evidence="1" key="1">
    <citation type="journal article" date="2015" name="Nature">
        <title>Complex archaea that bridge the gap between prokaryotes and eukaryotes.</title>
        <authorList>
            <person name="Spang A."/>
            <person name="Saw J.H."/>
            <person name="Jorgensen S.L."/>
            <person name="Zaremba-Niedzwiedzka K."/>
            <person name="Martijn J."/>
            <person name="Lind A.E."/>
            <person name="van Eijk R."/>
            <person name="Schleper C."/>
            <person name="Guy L."/>
            <person name="Ettema T.J."/>
        </authorList>
    </citation>
    <scope>NUCLEOTIDE SEQUENCE</scope>
</reference>